<evidence type="ECO:0000256" key="5">
    <source>
        <dbReference type="ARBA" id="ARBA00022898"/>
    </source>
</evidence>
<keyword evidence="5" id="KW-0663">Pyridoxal phosphate</keyword>
<dbReference type="PROSITE" id="PS00105">
    <property type="entry name" value="AA_TRANSFER_CLASS_1"/>
    <property type="match status" value="1"/>
</dbReference>
<dbReference type="Proteomes" id="UP000654345">
    <property type="component" value="Unassembled WGS sequence"/>
</dbReference>
<dbReference type="PANTHER" id="PTHR46383:SF3">
    <property type="entry name" value="ASPARTATE AMINOTRANSFERASE-RELATED"/>
    <property type="match status" value="1"/>
</dbReference>
<accession>A0ABQ3UG23</accession>
<dbReference type="Gene3D" id="3.40.640.10">
    <property type="entry name" value="Type I PLP-dependent aspartate aminotransferase-like (Major domain)"/>
    <property type="match status" value="1"/>
</dbReference>
<keyword evidence="9" id="KW-1185">Reference proteome</keyword>
<dbReference type="InterPro" id="IPR015422">
    <property type="entry name" value="PyrdxlP-dep_Trfase_small"/>
</dbReference>
<reference evidence="8 9" key="1">
    <citation type="journal article" date="2021" name="Int. J. Syst. Evol. Microbiol.">
        <title>Reticulibacter mediterranei gen. nov., sp. nov., within the new family Reticulibacteraceae fam. nov., and Ktedonospora formicarum gen. nov., sp. nov., Ktedonobacter robiniae sp. nov., Dictyobacter formicarum sp. nov. and Dictyobacter arantiisoli sp. nov., belonging to the class Ktedonobacteria.</title>
        <authorList>
            <person name="Yabe S."/>
            <person name="Zheng Y."/>
            <person name="Wang C.M."/>
            <person name="Sakai Y."/>
            <person name="Abe K."/>
            <person name="Yokota A."/>
            <person name="Donadio S."/>
            <person name="Cavaletti L."/>
            <person name="Monciardini P."/>
        </authorList>
    </citation>
    <scope>NUCLEOTIDE SEQUENCE [LARGE SCALE GENOMIC DNA]</scope>
    <source>
        <strain evidence="8 9">SOSP1-30</strain>
    </source>
</reference>
<dbReference type="GO" id="GO:0008483">
    <property type="term" value="F:transaminase activity"/>
    <property type="evidence" value="ECO:0007669"/>
    <property type="project" value="UniProtKB-KW"/>
</dbReference>
<dbReference type="RefSeq" id="WP_201368657.1">
    <property type="nucleotide sequence ID" value="NZ_BNJG01000001.1"/>
</dbReference>
<evidence type="ECO:0000256" key="6">
    <source>
        <dbReference type="RuleBase" id="RU000481"/>
    </source>
</evidence>
<name>A0ABQ3UG23_9CHLR</name>
<dbReference type="PANTHER" id="PTHR46383">
    <property type="entry name" value="ASPARTATE AMINOTRANSFERASE"/>
    <property type="match status" value="1"/>
</dbReference>
<dbReference type="Pfam" id="PF00155">
    <property type="entry name" value="Aminotran_1_2"/>
    <property type="match status" value="1"/>
</dbReference>
<keyword evidence="3 6" id="KW-0032">Aminotransferase</keyword>
<dbReference type="CDD" id="cd00609">
    <property type="entry name" value="AAT_like"/>
    <property type="match status" value="1"/>
</dbReference>
<evidence type="ECO:0000256" key="3">
    <source>
        <dbReference type="ARBA" id="ARBA00022576"/>
    </source>
</evidence>
<evidence type="ECO:0000259" key="7">
    <source>
        <dbReference type="Pfam" id="PF00155"/>
    </source>
</evidence>
<gene>
    <name evidence="8" type="ORF">KSB_01420</name>
</gene>
<comment type="similarity">
    <text evidence="2 6">Belongs to the class-I pyridoxal-phosphate-dependent aminotransferase family.</text>
</comment>
<feature type="domain" description="Aminotransferase class I/classII large" evidence="7">
    <location>
        <begin position="33"/>
        <end position="382"/>
    </location>
</feature>
<dbReference type="InterPro" id="IPR050596">
    <property type="entry name" value="AspAT/PAT-like"/>
</dbReference>
<protein>
    <recommendedName>
        <fullName evidence="6">Aminotransferase</fullName>
        <ecNumber evidence="6">2.6.1.-</ecNumber>
    </recommendedName>
</protein>
<dbReference type="InterPro" id="IPR015424">
    <property type="entry name" value="PyrdxlP-dep_Trfase"/>
</dbReference>
<dbReference type="InterPro" id="IPR004838">
    <property type="entry name" value="NHTrfase_class1_PyrdxlP-BS"/>
</dbReference>
<dbReference type="InterPro" id="IPR004839">
    <property type="entry name" value="Aminotransferase_I/II_large"/>
</dbReference>
<comment type="caution">
    <text evidence="8">The sequence shown here is derived from an EMBL/GenBank/DDBJ whole genome shotgun (WGS) entry which is preliminary data.</text>
</comment>
<keyword evidence="4 6" id="KW-0808">Transferase</keyword>
<evidence type="ECO:0000256" key="2">
    <source>
        <dbReference type="ARBA" id="ARBA00007441"/>
    </source>
</evidence>
<sequence>MDTLKRETLSQRVRQVRPSGIRKFFDIINTMPEVISLGVGEPDFVTPEHIRRAGIRSIEEGHTQYTSNYGMIELRQEIAKKLQALYGLEYDPAKQILVTVGVSEGVDLAMRTIIDPGDEVIAPDPGYVAYEADIIFAGGVAVPVPTYAQYDFAVRAEEIAAAITPRTKMLLLGNPNNPTGAVIPREELEKIAALAVEHDLIVLSDEVYSRLTYGVDHFSIASLPGMKERTILMDGFSKSYAMTGWRVGYVAASTEILEAMLKIHQYTIMCAGTAPQEAALQALRYGDDDVKQMHDEYERRGQMFVAGLNKLGLACCEPRGAFYAFPFIGHTGMNDEEFAEKLLFEEKVAVVPGSSFGEAGRNYVRCAYCTSYEKLEEALVRIERFLQKHAR</sequence>
<evidence type="ECO:0000313" key="9">
    <source>
        <dbReference type="Proteomes" id="UP000654345"/>
    </source>
</evidence>
<dbReference type="Gene3D" id="3.90.1150.10">
    <property type="entry name" value="Aspartate Aminotransferase, domain 1"/>
    <property type="match status" value="1"/>
</dbReference>
<dbReference type="SUPFAM" id="SSF53383">
    <property type="entry name" value="PLP-dependent transferases"/>
    <property type="match status" value="1"/>
</dbReference>
<organism evidence="8 9">
    <name type="scientific">Ktedonobacter robiniae</name>
    <dbReference type="NCBI Taxonomy" id="2778365"/>
    <lineage>
        <taxon>Bacteria</taxon>
        <taxon>Bacillati</taxon>
        <taxon>Chloroflexota</taxon>
        <taxon>Ktedonobacteria</taxon>
        <taxon>Ktedonobacterales</taxon>
        <taxon>Ktedonobacteraceae</taxon>
        <taxon>Ktedonobacter</taxon>
    </lineage>
</organism>
<evidence type="ECO:0000313" key="8">
    <source>
        <dbReference type="EMBL" id="GHO51667.1"/>
    </source>
</evidence>
<proteinExistence type="inferred from homology"/>
<dbReference type="EC" id="2.6.1.-" evidence="6"/>
<comment type="cofactor">
    <cofactor evidence="1 6">
        <name>pyridoxal 5'-phosphate</name>
        <dbReference type="ChEBI" id="CHEBI:597326"/>
    </cofactor>
</comment>
<dbReference type="InterPro" id="IPR015421">
    <property type="entry name" value="PyrdxlP-dep_Trfase_major"/>
</dbReference>
<dbReference type="EMBL" id="BNJG01000001">
    <property type="protein sequence ID" value="GHO51667.1"/>
    <property type="molecule type" value="Genomic_DNA"/>
</dbReference>
<evidence type="ECO:0000256" key="4">
    <source>
        <dbReference type="ARBA" id="ARBA00022679"/>
    </source>
</evidence>
<evidence type="ECO:0000256" key="1">
    <source>
        <dbReference type="ARBA" id="ARBA00001933"/>
    </source>
</evidence>